<evidence type="ECO:0000256" key="3">
    <source>
        <dbReference type="ARBA" id="ARBA00022561"/>
    </source>
</evidence>
<gene>
    <name evidence="7" type="primary">M2</name>
</gene>
<dbReference type="GeneID" id="18733185"/>
<sequence length="758" mass="85869">MAYLAMPVPVLEHTVDTLRRVIVTMLDISDDGIYNDCFIIDQEYAMKQLSSTIEGIDTQTMIRALLKRLWQHQSVIKLLPSKRRIVDFWRANRAHAPDGVPQSIFAPLKSDRFLKAYRNLRLETFYHPLFRDGVPFDVLIKWENNERVVYSMTTEVIGAPIQLCFPAKNYDIAEDVLRELNVRRHNFRFLDQPKARLIIGIIPSAAQGNCVVLDASNWNITTAVPLLLELMSEYHAVYANTSREVSIPLARATITGRRRLAERLPAQEARAAKALGIASRVKTTARHINTMLINVCDVIVTCWESYTDTYIDTPIYLTFRAVPTSIITLMDVQVSTEVLPIRDTGGMFFDWFMALALFADKVVITKTKKNYLINPSTGNTVLNFIRVDNFKGYACQRLDMQREGRLTSIGLCMPKGSFKTTMLKILGKISVSNTQVIFENTVIDSDDVGDSLEPSFEQRLLTKLAEVFGCLESEVANKLCGTTTVLDTRVVASVMYPVFLDLVTSDLRPAAQKHYIDVTEKWRSLTFAHADSEFLDAGWNGRIVRGHIVFDDELNVLMRDSRVGGRWFQLGLSKCYKMYASPASSEPVSLLLKNLVVPWLDASGQLESESRDVNSRVLAWYIPSQILVNNGWCGCSEHSHVTYTFIRGHSEDLRLLDLKDWRRFRAKIVISPKVIGVSKQGRMISASVHWMTEQVPMEMFEHRALMTPFQRYHMTMHCSCTLVGTEFTYRVGLTMAQAGGNAKREIPAVEIPDTESSG</sequence>
<keyword evidence="5" id="KW-1037">Host cytoskeleton</keyword>
<proteinExistence type="predicted"/>
<dbReference type="EMBL" id="KC852156">
    <property type="protein sequence ID" value="AHL26964.1"/>
    <property type="molecule type" value="Genomic_RNA"/>
</dbReference>
<comment type="subcellular location">
    <subcellularLocation>
        <location evidence="1">Host cytoplasm</location>
        <location evidence="1">Host cytoskeleton</location>
    </subcellularLocation>
    <subcellularLocation>
        <location evidence="2">Virion</location>
    </subcellularLocation>
</comment>
<evidence type="ECO:0000256" key="4">
    <source>
        <dbReference type="ARBA" id="ARBA00022844"/>
    </source>
</evidence>
<evidence type="ECO:0000256" key="2">
    <source>
        <dbReference type="ARBA" id="ARBA00004328"/>
    </source>
</evidence>
<evidence type="ECO:0000256" key="5">
    <source>
        <dbReference type="ARBA" id="ARBA00023111"/>
    </source>
</evidence>
<organism evidence="7 8">
    <name type="scientific">Reptilian orthoreovirus</name>
    <dbReference type="NCBI Taxonomy" id="226613"/>
    <lineage>
        <taxon>Viruses</taxon>
        <taxon>Riboviria</taxon>
        <taxon>Orthornavirae</taxon>
        <taxon>Duplornaviricota</taxon>
        <taxon>Resentoviricetes</taxon>
        <taxon>Reovirales</taxon>
        <taxon>Spinareoviridae</taxon>
        <taxon>Orthoreovirus</taxon>
        <taxon>Orthoreovirus reptilis</taxon>
    </lineage>
</organism>
<dbReference type="InterPro" id="IPR012494">
    <property type="entry name" value="Reovirus_Mu2"/>
</dbReference>
<keyword evidence="6" id="KW-1035">Host cytoplasm</keyword>
<reference evidence="7 8" key="1">
    <citation type="journal article" date="2014" name="Arch. Virol.">
        <title>Whole-genome sequencing of a green bush viper reovirus reveals a shared evolutionary history between reptilian and unusual mammalian orthoreoviruses.</title>
        <authorList>
            <person name="Banyai K."/>
            <person name="Borzak R."/>
            <person name="Ihasz K."/>
            <person name="Feher E."/>
            <person name="Dan A."/>
            <person name="Jakab F."/>
            <person name="Papp T."/>
            <person name="Hetzel U."/>
            <person name="Marschang R.E."/>
            <person name="Farkas S.L."/>
        </authorList>
    </citation>
    <scope>NUCLEOTIDE SEQUENCE [LARGE SCALE GENOMIC DNA]</scope>
    <source>
        <strain evidence="7 8">47/02</strain>
    </source>
</reference>
<dbReference type="Pfam" id="PF07781">
    <property type="entry name" value="Reovirus_Mu2"/>
    <property type="match status" value="1"/>
</dbReference>
<keyword evidence="8" id="KW-1185">Reference proteome</keyword>
<accession>W8P115</accession>
<keyword evidence="4" id="KW-0946">Virion</keyword>
<dbReference type="GO" id="GO:0019028">
    <property type="term" value="C:viral capsid"/>
    <property type="evidence" value="ECO:0007669"/>
    <property type="project" value="UniProtKB-KW"/>
</dbReference>
<dbReference type="Proteomes" id="UP000201363">
    <property type="component" value="Genome"/>
</dbReference>
<evidence type="ECO:0000313" key="7">
    <source>
        <dbReference type="EMBL" id="AHL26964.1"/>
    </source>
</evidence>
<evidence type="ECO:0000256" key="6">
    <source>
        <dbReference type="ARBA" id="ARBA00023200"/>
    </source>
</evidence>
<dbReference type="RefSeq" id="YP_009020574.1">
    <property type="nucleotide sequence ID" value="NC_023815.1"/>
</dbReference>
<dbReference type="KEGG" id="vg:18733185"/>
<dbReference type="GO" id="GO:0005198">
    <property type="term" value="F:structural molecule activity"/>
    <property type="evidence" value="ECO:0007669"/>
    <property type="project" value="InterPro"/>
</dbReference>
<evidence type="ECO:0000313" key="8">
    <source>
        <dbReference type="Proteomes" id="UP000201363"/>
    </source>
</evidence>
<dbReference type="GO" id="GO:0044163">
    <property type="term" value="C:host cytoskeleton"/>
    <property type="evidence" value="ECO:0007669"/>
    <property type="project" value="UniProtKB-SubCell"/>
</dbReference>
<dbReference type="OrthoDB" id="2388at10239"/>
<keyword evidence="3" id="KW-0167">Capsid protein</keyword>
<evidence type="ECO:0000256" key="1">
    <source>
        <dbReference type="ARBA" id="ARBA00004133"/>
    </source>
</evidence>
<protein>
    <submittedName>
        <fullName evidence="7">MuA</fullName>
    </submittedName>
</protein>
<name>W8P115_9REOV</name>